<dbReference type="EMBL" id="JAUDZG010000006">
    <property type="protein sequence ID" value="KAK3303463.1"/>
    <property type="molecule type" value="Genomic_DNA"/>
</dbReference>
<dbReference type="InterPro" id="IPR000073">
    <property type="entry name" value="AB_hydrolase_1"/>
</dbReference>
<keyword evidence="2" id="KW-1133">Transmembrane helix</keyword>
<dbReference type="InterPro" id="IPR052374">
    <property type="entry name" value="SERAC1"/>
</dbReference>
<feature type="compositionally biased region" description="Basic and acidic residues" evidence="1">
    <location>
        <begin position="43"/>
        <end position="54"/>
    </location>
</feature>
<feature type="region of interest" description="Disordered" evidence="1">
    <location>
        <begin position="1"/>
        <end position="110"/>
    </location>
</feature>
<dbReference type="AlphaFoldDB" id="A0AAJ0GNY2"/>
<feature type="transmembrane region" description="Helical" evidence="2">
    <location>
        <begin position="237"/>
        <end position="257"/>
    </location>
</feature>
<evidence type="ECO:0000256" key="1">
    <source>
        <dbReference type="SAM" id="MobiDB-lite"/>
    </source>
</evidence>
<sequence>MARRTSESMDWDWYQSKPAEVDPMSPFAKITLGRLQAQSTLDSPHESTKHDSSRPRSQKGAPPPRALFGPVLFSTSQKRIDPKADYRSLRRASRMRKSSPSLSPDRHQEPLPKSRALRFLLLPSSSPDLQTESANAGEESGDDSSIINRNVGRPRGRARGRNPEAESTESHDSEYGTERFATYASRIALVSLFFGGNFYYKVVSVSSSLLWAYVVFIFPGKRNGRSGPKPIRSVRGLVVKLVVGFVKVSCFIMLLAWCAMLSPLQIFVPTLMDAWIKYSEHPPFRSFEVLYEPSDPAVDVFAIHGLGSNPSSAWRYVGNGTEVYWLRDLLPQQEGLSRIRVIMVNHQTRWDSHSPEVDFDVVAKMMLDDIEHLHHKHRPIIFIAHSFGGLLLKRSLVLANTVSKHIAEMTRGILFLGVPHYGTRAAFVASILACTAYWRGSSTTMLEYMAEGSLAVHNLDNEFYEAYARPGANRDYTAPYICNFLEMRPEHVGKLSLSPTVNIKSGTLRYAKDVLLDTDHRGLNKFRSSDDPNFEKFLRHFRQAFTWKGHDSRQGASRRWLTGM</sequence>
<dbReference type="Gene3D" id="3.40.50.1820">
    <property type="entry name" value="alpha/beta hydrolase"/>
    <property type="match status" value="1"/>
</dbReference>
<evidence type="ECO:0000259" key="3">
    <source>
        <dbReference type="Pfam" id="PF12697"/>
    </source>
</evidence>
<dbReference type="SUPFAM" id="SSF53474">
    <property type="entry name" value="alpha/beta-Hydrolases"/>
    <property type="match status" value="1"/>
</dbReference>
<comment type="caution">
    <text evidence="4">The sequence shown here is derived from an EMBL/GenBank/DDBJ whole genome shotgun (WGS) entry which is preliminary data.</text>
</comment>
<dbReference type="RefSeq" id="XP_062719243.1">
    <property type="nucleotide sequence ID" value="XM_062863514.1"/>
</dbReference>
<gene>
    <name evidence="4" type="ORF">B0T15DRAFT_275791</name>
</gene>
<evidence type="ECO:0000313" key="4">
    <source>
        <dbReference type="EMBL" id="KAK3303463.1"/>
    </source>
</evidence>
<proteinExistence type="predicted"/>
<evidence type="ECO:0000256" key="2">
    <source>
        <dbReference type="SAM" id="Phobius"/>
    </source>
</evidence>
<organism evidence="4 5">
    <name type="scientific">Chaetomium strumarium</name>
    <dbReference type="NCBI Taxonomy" id="1170767"/>
    <lineage>
        <taxon>Eukaryota</taxon>
        <taxon>Fungi</taxon>
        <taxon>Dikarya</taxon>
        <taxon>Ascomycota</taxon>
        <taxon>Pezizomycotina</taxon>
        <taxon>Sordariomycetes</taxon>
        <taxon>Sordariomycetidae</taxon>
        <taxon>Sordariales</taxon>
        <taxon>Chaetomiaceae</taxon>
        <taxon>Chaetomium</taxon>
    </lineage>
</organism>
<dbReference type="GeneID" id="87882343"/>
<keyword evidence="5" id="KW-1185">Reference proteome</keyword>
<name>A0AAJ0GNY2_9PEZI</name>
<accession>A0AAJ0GNY2</accession>
<dbReference type="Proteomes" id="UP001273166">
    <property type="component" value="Unassembled WGS sequence"/>
</dbReference>
<feature type="compositionally biased region" description="Basic and acidic residues" evidence="1">
    <location>
        <begin position="161"/>
        <end position="173"/>
    </location>
</feature>
<feature type="transmembrane region" description="Helical" evidence="2">
    <location>
        <begin position="198"/>
        <end position="216"/>
    </location>
</feature>
<dbReference type="PANTHER" id="PTHR48182">
    <property type="entry name" value="PROTEIN SERAC1"/>
    <property type="match status" value="1"/>
</dbReference>
<keyword evidence="2" id="KW-0472">Membrane</keyword>
<feature type="domain" description="AB hydrolase-1" evidence="3">
    <location>
        <begin position="302"/>
        <end position="439"/>
    </location>
</feature>
<evidence type="ECO:0000313" key="5">
    <source>
        <dbReference type="Proteomes" id="UP001273166"/>
    </source>
</evidence>
<keyword evidence="2" id="KW-0812">Transmembrane</keyword>
<dbReference type="InterPro" id="IPR029058">
    <property type="entry name" value="AB_hydrolase_fold"/>
</dbReference>
<reference evidence="4" key="1">
    <citation type="journal article" date="2023" name="Mol. Phylogenet. Evol.">
        <title>Genome-scale phylogeny and comparative genomics of the fungal order Sordariales.</title>
        <authorList>
            <person name="Hensen N."/>
            <person name="Bonometti L."/>
            <person name="Westerberg I."/>
            <person name="Brannstrom I.O."/>
            <person name="Guillou S."/>
            <person name="Cros-Aarteil S."/>
            <person name="Calhoun S."/>
            <person name="Haridas S."/>
            <person name="Kuo A."/>
            <person name="Mondo S."/>
            <person name="Pangilinan J."/>
            <person name="Riley R."/>
            <person name="LaButti K."/>
            <person name="Andreopoulos B."/>
            <person name="Lipzen A."/>
            <person name="Chen C."/>
            <person name="Yan M."/>
            <person name="Daum C."/>
            <person name="Ng V."/>
            <person name="Clum A."/>
            <person name="Steindorff A."/>
            <person name="Ohm R.A."/>
            <person name="Martin F."/>
            <person name="Silar P."/>
            <person name="Natvig D.O."/>
            <person name="Lalanne C."/>
            <person name="Gautier V."/>
            <person name="Ament-Velasquez S.L."/>
            <person name="Kruys A."/>
            <person name="Hutchinson M.I."/>
            <person name="Powell A.J."/>
            <person name="Barry K."/>
            <person name="Miller A.N."/>
            <person name="Grigoriev I.V."/>
            <person name="Debuchy R."/>
            <person name="Gladieux P."/>
            <person name="Hiltunen Thoren M."/>
            <person name="Johannesson H."/>
        </authorList>
    </citation>
    <scope>NUCLEOTIDE SEQUENCE</scope>
    <source>
        <strain evidence="4">CBS 333.67</strain>
    </source>
</reference>
<dbReference type="PANTHER" id="PTHR48182:SF3">
    <property type="entry name" value="DUF676 DOMAIN-CONTAINING PROTEIN"/>
    <property type="match status" value="1"/>
</dbReference>
<feature type="region of interest" description="Disordered" evidence="1">
    <location>
        <begin position="128"/>
        <end position="173"/>
    </location>
</feature>
<reference evidence="4" key="2">
    <citation type="submission" date="2023-06" db="EMBL/GenBank/DDBJ databases">
        <authorList>
            <consortium name="Lawrence Berkeley National Laboratory"/>
            <person name="Mondo S.J."/>
            <person name="Hensen N."/>
            <person name="Bonometti L."/>
            <person name="Westerberg I."/>
            <person name="Brannstrom I.O."/>
            <person name="Guillou S."/>
            <person name="Cros-Aarteil S."/>
            <person name="Calhoun S."/>
            <person name="Haridas S."/>
            <person name="Kuo A."/>
            <person name="Pangilinan J."/>
            <person name="Riley R."/>
            <person name="Labutti K."/>
            <person name="Andreopoulos B."/>
            <person name="Lipzen A."/>
            <person name="Chen C."/>
            <person name="Yanf M."/>
            <person name="Daum C."/>
            <person name="Ng V."/>
            <person name="Clum A."/>
            <person name="Steindorff A."/>
            <person name="Ohm R."/>
            <person name="Martin F."/>
            <person name="Silar P."/>
            <person name="Natvig D."/>
            <person name="Lalanne C."/>
            <person name="Gautier V."/>
            <person name="Ament-Velasquez S.L."/>
            <person name="Kruys A."/>
            <person name="Hutchinson M.I."/>
            <person name="Powell A.J."/>
            <person name="Barry K."/>
            <person name="Miller A.N."/>
            <person name="Grigoriev I.V."/>
            <person name="Debuchy R."/>
            <person name="Gladieux P."/>
            <person name="Thoren M.H."/>
            <person name="Johannesson H."/>
        </authorList>
    </citation>
    <scope>NUCLEOTIDE SEQUENCE</scope>
    <source>
        <strain evidence="4">CBS 333.67</strain>
    </source>
</reference>
<protein>
    <recommendedName>
        <fullName evidence="3">AB hydrolase-1 domain-containing protein</fullName>
    </recommendedName>
</protein>
<feature type="compositionally biased region" description="Basic and acidic residues" evidence="1">
    <location>
        <begin position="78"/>
        <end position="88"/>
    </location>
</feature>
<dbReference type="Pfam" id="PF12697">
    <property type="entry name" value="Abhydrolase_6"/>
    <property type="match status" value="1"/>
</dbReference>